<dbReference type="InterPro" id="IPR011009">
    <property type="entry name" value="Kinase-like_dom_sf"/>
</dbReference>
<dbReference type="Gene3D" id="1.10.510.10">
    <property type="entry name" value="Transferase(Phosphotransferase) domain 1"/>
    <property type="match status" value="1"/>
</dbReference>
<keyword evidence="5 11" id="KW-0418">Kinase</keyword>
<evidence type="ECO:0000259" key="10">
    <source>
        <dbReference type="PROSITE" id="PS50011"/>
    </source>
</evidence>
<feature type="region of interest" description="Disordered" evidence="8">
    <location>
        <begin position="403"/>
        <end position="428"/>
    </location>
</feature>
<dbReference type="AlphaFoldDB" id="A0A4Q9GQH1"/>
<evidence type="ECO:0000256" key="8">
    <source>
        <dbReference type="SAM" id="MobiDB-lite"/>
    </source>
</evidence>
<keyword evidence="12" id="KW-1185">Reference proteome</keyword>
<dbReference type="PROSITE" id="PS50011">
    <property type="entry name" value="PROTEIN_KINASE_DOM"/>
    <property type="match status" value="1"/>
</dbReference>
<dbReference type="PANTHER" id="PTHR43289:SF6">
    <property type="entry name" value="SERINE_THREONINE-PROTEIN KINASE NEKL-3"/>
    <property type="match status" value="1"/>
</dbReference>
<dbReference type="EC" id="2.7.11.1" evidence="1"/>
<evidence type="ECO:0000313" key="12">
    <source>
        <dbReference type="Proteomes" id="UP000294194"/>
    </source>
</evidence>
<gene>
    <name evidence="11" type="ORF">EYE40_06705</name>
</gene>
<feature type="domain" description="Protein kinase" evidence="10">
    <location>
        <begin position="14"/>
        <end position="290"/>
    </location>
</feature>
<comment type="caution">
    <text evidence="11">The sequence shown here is derived from an EMBL/GenBank/DDBJ whole genome shotgun (WGS) entry which is preliminary data.</text>
</comment>
<feature type="transmembrane region" description="Helical" evidence="9">
    <location>
        <begin position="374"/>
        <end position="396"/>
    </location>
</feature>
<dbReference type="InterPro" id="IPR017441">
    <property type="entry name" value="Protein_kinase_ATP_BS"/>
</dbReference>
<sequence>MAGMAIGSLFGDRYRVESLIGVGGMASVYRARDESLGRLVALKVLSGDGTAADTAGAQRQRNEVRLLASLSHSSLVTLFDAAPLASDTDDEEHLCLVMELVDGSNLGERIAAGPVSSADAAHLTADLAEGLHVVHQNGIVHRDIKPANVLLADSALPDREFRAKLADFGIASLVDSTGITATGTIIGTAAFLSPEQALGRTITPATDVYSLGLVVLEALTGRREFAGSMAESVSARLGRDPEIPAVLGADWVALLTAMTSREPTDRPTALDVSVAARGIAAGAPVAVPTLVATAVLDRPTEALNRPTEALARQTQSFDHSTQSVDQPTRVLEADAGKAALQQTEVLAAPATRVLPASTPTPTPTPTPTRRPRRALWAILAAVLLLVLTAIVIPRLMPATEAPQTTRELPVNEGELGTSLQRLLESVTP</sequence>
<name>A0A4Q9GQH1_9MICO</name>
<evidence type="ECO:0000256" key="4">
    <source>
        <dbReference type="ARBA" id="ARBA00022741"/>
    </source>
</evidence>
<dbReference type="PROSITE" id="PS00108">
    <property type="entry name" value="PROTEIN_KINASE_ST"/>
    <property type="match status" value="1"/>
</dbReference>
<keyword evidence="9" id="KW-0812">Transmembrane</keyword>
<keyword evidence="3" id="KW-0808">Transferase</keyword>
<reference evidence="12" key="1">
    <citation type="submission" date="2019-02" db="EMBL/GenBank/DDBJ databases">
        <title>Glaciihabitans arcticus sp. nov., a psychrotolerant bacterium isolated from polar soil.</title>
        <authorList>
            <person name="Dahal R.H."/>
        </authorList>
    </citation>
    <scope>NUCLEOTIDE SEQUENCE [LARGE SCALE GENOMIC DNA]</scope>
    <source>
        <strain evidence="12">RP-3-7</strain>
    </source>
</reference>
<keyword evidence="9" id="KW-1133">Transmembrane helix</keyword>
<accession>A0A4Q9GQH1</accession>
<dbReference type="SMART" id="SM00220">
    <property type="entry name" value="S_TKc"/>
    <property type="match status" value="1"/>
</dbReference>
<evidence type="ECO:0000313" key="11">
    <source>
        <dbReference type="EMBL" id="TBN57116.1"/>
    </source>
</evidence>
<dbReference type="Pfam" id="PF00069">
    <property type="entry name" value="Pkinase"/>
    <property type="match status" value="1"/>
</dbReference>
<evidence type="ECO:0000256" key="1">
    <source>
        <dbReference type="ARBA" id="ARBA00012513"/>
    </source>
</evidence>
<organism evidence="11 12">
    <name type="scientific">Glaciihabitans arcticus</name>
    <dbReference type="NCBI Taxonomy" id="2668039"/>
    <lineage>
        <taxon>Bacteria</taxon>
        <taxon>Bacillati</taxon>
        <taxon>Actinomycetota</taxon>
        <taxon>Actinomycetes</taxon>
        <taxon>Micrococcales</taxon>
        <taxon>Microbacteriaceae</taxon>
        <taxon>Glaciihabitans</taxon>
    </lineage>
</organism>
<dbReference type="PANTHER" id="PTHR43289">
    <property type="entry name" value="MITOGEN-ACTIVATED PROTEIN KINASE KINASE KINASE 20-RELATED"/>
    <property type="match status" value="1"/>
</dbReference>
<dbReference type="GO" id="GO:0004674">
    <property type="term" value="F:protein serine/threonine kinase activity"/>
    <property type="evidence" value="ECO:0007669"/>
    <property type="project" value="UniProtKB-KW"/>
</dbReference>
<dbReference type="PROSITE" id="PS00107">
    <property type="entry name" value="PROTEIN_KINASE_ATP"/>
    <property type="match status" value="1"/>
</dbReference>
<dbReference type="Gene3D" id="3.30.200.20">
    <property type="entry name" value="Phosphorylase Kinase, domain 1"/>
    <property type="match status" value="1"/>
</dbReference>
<keyword evidence="9" id="KW-0472">Membrane</keyword>
<dbReference type="InterPro" id="IPR000719">
    <property type="entry name" value="Prot_kinase_dom"/>
</dbReference>
<feature type="binding site" evidence="7">
    <location>
        <position position="43"/>
    </location>
    <ligand>
        <name>ATP</name>
        <dbReference type="ChEBI" id="CHEBI:30616"/>
    </ligand>
</feature>
<evidence type="ECO:0000256" key="7">
    <source>
        <dbReference type="PROSITE-ProRule" id="PRU10141"/>
    </source>
</evidence>
<evidence type="ECO:0000256" key="9">
    <source>
        <dbReference type="SAM" id="Phobius"/>
    </source>
</evidence>
<keyword evidence="2 11" id="KW-0723">Serine/threonine-protein kinase</keyword>
<evidence type="ECO:0000256" key="5">
    <source>
        <dbReference type="ARBA" id="ARBA00022777"/>
    </source>
</evidence>
<keyword evidence="6 7" id="KW-0067">ATP-binding</keyword>
<dbReference type="InterPro" id="IPR008271">
    <property type="entry name" value="Ser/Thr_kinase_AS"/>
</dbReference>
<dbReference type="Proteomes" id="UP000294194">
    <property type="component" value="Unassembled WGS sequence"/>
</dbReference>
<proteinExistence type="predicted"/>
<dbReference type="GO" id="GO:0005524">
    <property type="term" value="F:ATP binding"/>
    <property type="evidence" value="ECO:0007669"/>
    <property type="project" value="UniProtKB-UniRule"/>
</dbReference>
<dbReference type="CDD" id="cd14014">
    <property type="entry name" value="STKc_PknB_like"/>
    <property type="match status" value="1"/>
</dbReference>
<evidence type="ECO:0000256" key="2">
    <source>
        <dbReference type="ARBA" id="ARBA00022527"/>
    </source>
</evidence>
<protein>
    <recommendedName>
        <fullName evidence="1">non-specific serine/threonine protein kinase</fullName>
        <ecNumber evidence="1">2.7.11.1</ecNumber>
    </recommendedName>
</protein>
<evidence type="ECO:0000256" key="3">
    <source>
        <dbReference type="ARBA" id="ARBA00022679"/>
    </source>
</evidence>
<evidence type="ECO:0000256" key="6">
    <source>
        <dbReference type="ARBA" id="ARBA00022840"/>
    </source>
</evidence>
<keyword evidence="4 7" id="KW-0547">Nucleotide-binding</keyword>
<dbReference type="SUPFAM" id="SSF56112">
    <property type="entry name" value="Protein kinase-like (PK-like)"/>
    <property type="match status" value="1"/>
</dbReference>
<dbReference type="EMBL" id="SISG01000001">
    <property type="protein sequence ID" value="TBN57116.1"/>
    <property type="molecule type" value="Genomic_DNA"/>
</dbReference>